<keyword evidence="1" id="KW-0732">Signal</keyword>
<keyword evidence="4" id="KW-1185">Reference proteome</keyword>
<feature type="signal peptide" evidence="1">
    <location>
        <begin position="1"/>
        <end position="21"/>
    </location>
</feature>
<dbReference type="Gene3D" id="1.20.1270.180">
    <property type="match status" value="1"/>
</dbReference>
<dbReference type="InterPro" id="IPR009739">
    <property type="entry name" value="LprI-like_N"/>
</dbReference>
<gene>
    <name evidence="3" type="ORF">NCTC11466_02501</name>
</gene>
<evidence type="ECO:0000259" key="2">
    <source>
        <dbReference type="Pfam" id="PF07007"/>
    </source>
</evidence>
<dbReference type="KEGG" id="clap:NCTC11466_02501"/>
<evidence type="ECO:0000256" key="1">
    <source>
        <dbReference type="SAM" id="SignalP"/>
    </source>
</evidence>
<dbReference type="OrthoDB" id="5588171at2"/>
<proteinExistence type="predicted"/>
<evidence type="ECO:0000313" key="4">
    <source>
        <dbReference type="Proteomes" id="UP000274122"/>
    </source>
</evidence>
<protein>
    <submittedName>
        <fullName evidence="3">Uncharacterized protein conserved in bacteria</fullName>
    </submittedName>
</protein>
<reference evidence="3 4" key="1">
    <citation type="submission" date="2018-12" db="EMBL/GenBank/DDBJ databases">
        <authorList>
            <consortium name="Pathogen Informatics"/>
        </authorList>
    </citation>
    <scope>NUCLEOTIDE SEQUENCE [LARGE SCALE GENOMIC DNA]</scope>
    <source>
        <strain evidence="3 4">NCTC11466</strain>
    </source>
</reference>
<dbReference type="Pfam" id="PF07007">
    <property type="entry name" value="LprI"/>
    <property type="match status" value="1"/>
</dbReference>
<dbReference type="AlphaFoldDB" id="A0A3S4MFV5"/>
<evidence type="ECO:0000313" key="3">
    <source>
        <dbReference type="EMBL" id="VEB98109.1"/>
    </source>
</evidence>
<feature type="chain" id="PRO_5018782758" evidence="1">
    <location>
        <begin position="22"/>
        <end position="272"/>
    </location>
</feature>
<sequence>MKLMKFIPAFIALTCTANAHAGFFSSSDDFKCGREDAVKSLSDYFRSDASGLLQSDYLTKGRYNYDKPVADYQNEINGLVVSVSNVSTSGNGSYGLNCSATISVKVPQETLDVVSSNPNYLPSITRGYGKLNNGSVVWNDVSYSAKLADNGKDVIFSQFNRTDLSDALFNISALSVNKNQIINAQSKDNLDSAKAEYKNSDRNLNSVWRELPDSSRNALKKEQMAWINEKVAKCGKLSDTESNNVDMKHRIEIYQCQTKMTNDRIAFLIGDN</sequence>
<feature type="domain" description="Lysozyme inhibitor LprI-like N-terminal" evidence="2">
    <location>
        <begin position="189"/>
        <end position="268"/>
    </location>
</feature>
<accession>A0A3S4MFV5</accession>
<dbReference type="RefSeq" id="WP_126356468.1">
    <property type="nucleotide sequence ID" value="NZ_LR134201.1"/>
</dbReference>
<name>A0A3S4MFV5_9ENTR</name>
<dbReference type="EMBL" id="LR134201">
    <property type="protein sequence ID" value="VEB98109.1"/>
    <property type="molecule type" value="Genomic_DNA"/>
</dbReference>
<organism evidence="3 4">
    <name type="scientific">Cedecea lapagei</name>
    <dbReference type="NCBI Taxonomy" id="158823"/>
    <lineage>
        <taxon>Bacteria</taxon>
        <taxon>Pseudomonadati</taxon>
        <taxon>Pseudomonadota</taxon>
        <taxon>Gammaproteobacteria</taxon>
        <taxon>Enterobacterales</taxon>
        <taxon>Enterobacteriaceae</taxon>
        <taxon>Cedecea</taxon>
    </lineage>
</organism>
<dbReference type="Proteomes" id="UP000274122">
    <property type="component" value="Chromosome"/>
</dbReference>